<sequence>MMWRLAVRILSANATKLAVGGAAAGGAYYLWNTDREKPCPKLPTMDDKLFSSPKILHQEDTANSAENIEPRSILMKPGDKSENKTVIWSDPLEIGPHDPGTDMKDSTEPSTSEGTQPPPTPPTLEEIRRVAQNFRGDARRHTKQVVRSETSLHAPHLEVHHKRARLRFALKHVNWQLRHWRRVSYCLQKNQDSPLTSCDGRLRVWRRHGERLDEPNILEIDRFSGGLIMVWAGISLETKNCPD</sequence>
<evidence type="ECO:0000313" key="4">
    <source>
        <dbReference type="Proteomes" id="UP001148838"/>
    </source>
</evidence>
<dbReference type="EMBL" id="JAJSOF020000040">
    <property type="protein sequence ID" value="KAJ4426404.1"/>
    <property type="molecule type" value="Genomic_DNA"/>
</dbReference>
<evidence type="ECO:0008006" key="5">
    <source>
        <dbReference type="Google" id="ProtNLM"/>
    </source>
</evidence>
<evidence type="ECO:0000313" key="3">
    <source>
        <dbReference type="EMBL" id="KAJ4426404.1"/>
    </source>
</evidence>
<proteinExistence type="predicted"/>
<keyword evidence="4" id="KW-1185">Reference proteome</keyword>
<gene>
    <name evidence="3" type="ORF">ANN_27218</name>
</gene>
<accession>A0ABQ8RXH6</accession>
<feature type="chain" id="PRO_5046379787" description="Transposase Tc1-like domain-containing protein" evidence="2">
    <location>
        <begin position="23"/>
        <end position="243"/>
    </location>
</feature>
<comment type="caution">
    <text evidence="3">The sequence shown here is derived from an EMBL/GenBank/DDBJ whole genome shotgun (WGS) entry which is preliminary data.</text>
</comment>
<keyword evidence="2" id="KW-0732">Signal</keyword>
<protein>
    <recommendedName>
        <fullName evidence="5">Transposase Tc1-like domain-containing protein</fullName>
    </recommendedName>
</protein>
<name>A0ABQ8RXH6_PERAM</name>
<feature type="signal peptide" evidence="2">
    <location>
        <begin position="1"/>
        <end position="22"/>
    </location>
</feature>
<reference evidence="3 4" key="1">
    <citation type="journal article" date="2022" name="Allergy">
        <title>Genome assembly and annotation of Periplaneta americana reveal a comprehensive cockroach allergen profile.</title>
        <authorList>
            <person name="Wang L."/>
            <person name="Xiong Q."/>
            <person name="Saelim N."/>
            <person name="Wang L."/>
            <person name="Nong W."/>
            <person name="Wan A.T."/>
            <person name="Shi M."/>
            <person name="Liu X."/>
            <person name="Cao Q."/>
            <person name="Hui J.H.L."/>
            <person name="Sookrung N."/>
            <person name="Leung T.F."/>
            <person name="Tungtrongchitr A."/>
            <person name="Tsui S.K.W."/>
        </authorList>
    </citation>
    <scope>NUCLEOTIDE SEQUENCE [LARGE SCALE GENOMIC DNA]</scope>
    <source>
        <strain evidence="3">PWHHKU_190912</strain>
    </source>
</reference>
<evidence type="ECO:0000256" key="1">
    <source>
        <dbReference type="SAM" id="MobiDB-lite"/>
    </source>
</evidence>
<dbReference type="Gene3D" id="3.30.420.10">
    <property type="entry name" value="Ribonuclease H-like superfamily/Ribonuclease H"/>
    <property type="match status" value="1"/>
</dbReference>
<evidence type="ECO:0000256" key="2">
    <source>
        <dbReference type="SAM" id="SignalP"/>
    </source>
</evidence>
<dbReference type="InterPro" id="IPR036397">
    <property type="entry name" value="RNaseH_sf"/>
</dbReference>
<dbReference type="Proteomes" id="UP001148838">
    <property type="component" value="Unassembled WGS sequence"/>
</dbReference>
<feature type="region of interest" description="Disordered" evidence="1">
    <location>
        <begin position="74"/>
        <end position="124"/>
    </location>
</feature>
<organism evidence="3 4">
    <name type="scientific">Periplaneta americana</name>
    <name type="common">American cockroach</name>
    <name type="synonym">Blatta americana</name>
    <dbReference type="NCBI Taxonomy" id="6978"/>
    <lineage>
        <taxon>Eukaryota</taxon>
        <taxon>Metazoa</taxon>
        <taxon>Ecdysozoa</taxon>
        <taxon>Arthropoda</taxon>
        <taxon>Hexapoda</taxon>
        <taxon>Insecta</taxon>
        <taxon>Pterygota</taxon>
        <taxon>Neoptera</taxon>
        <taxon>Polyneoptera</taxon>
        <taxon>Dictyoptera</taxon>
        <taxon>Blattodea</taxon>
        <taxon>Blattoidea</taxon>
        <taxon>Blattidae</taxon>
        <taxon>Blattinae</taxon>
        <taxon>Periplaneta</taxon>
    </lineage>
</organism>
<feature type="compositionally biased region" description="Basic and acidic residues" evidence="1">
    <location>
        <begin position="95"/>
        <end position="107"/>
    </location>
</feature>